<evidence type="ECO:0000313" key="2">
    <source>
        <dbReference type="EMBL" id="AHI30084.1"/>
    </source>
</evidence>
<evidence type="ECO:0000313" key="3">
    <source>
        <dbReference type="Proteomes" id="UP000061489"/>
    </source>
</evidence>
<accession>W5YMF0</accession>
<sequence>MRKLLVCLLFLIACPVLQAEVRDSRAPLHFCNSHWPPYSYGDKRAQPIGGYAIDFMREISKRIDHPVRLSILPCYAASP</sequence>
<dbReference type="KEGG" id="msx:AU14_10355"/>
<feature type="chain" id="PRO_5004874813" description="Solute-binding protein family 3/N-terminal domain-containing protein" evidence="1">
    <location>
        <begin position="20"/>
        <end position="79"/>
    </location>
</feature>
<dbReference type="HOGENOM" id="CLU_2601898_0_0_6"/>
<feature type="signal peptide" evidence="1">
    <location>
        <begin position="1"/>
        <end position="19"/>
    </location>
</feature>
<evidence type="ECO:0008006" key="4">
    <source>
        <dbReference type="Google" id="ProtNLM"/>
    </source>
</evidence>
<dbReference type="OrthoDB" id="6285742at2"/>
<protein>
    <recommendedName>
        <fullName evidence="4">Solute-binding protein family 3/N-terminal domain-containing protein</fullName>
    </recommendedName>
</protein>
<organism evidence="2 3">
    <name type="scientific">Marinobacter similis</name>
    <dbReference type="NCBI Taxonomy" id="1420916"/>
    <lineage>
        <taxon>Bacteria</taxon>
        <taxon>Pseudomonadati</taxon>
        <taxon>Pseudomonadota</taxon>
        <taxon>Gammaproteobacteria</taxon>
        <taxon>Pseudomonadales</taxon>
        <taxon>Marinobacteraceae</taxon>
        <taxon>Marinobacter</taxon>
    </lineage>
</organism>
<dbReference type="SUPFAM" id="SSF53850">
    <property type="entry name" value="Periplasmic binding protein-like II"/>
    <property type="match status" value="1"/>
</dbReference>
<reference evidence="2 3" key="1">
    <citation type="journal article" date="2014" name="Genome Announc.">
        <title>Draft Genome Sequences of Marinobacter similis A3d10T and Marinobacter salarius R9SW1T.</title>
        <authorList>
            <person name="Ivanova E.P."/>
            <person name="Ng H.J."/>
            <person name="Webb H.K."/>
            <person name="Feng G."/>
            <person name="Oshima K."/>
            <person name="Hattori M."/>
            <person name="Ohkuma M."/>
            <person name="Sergeev A.F."/>
            <person name="Mikhailov V.V."/>
            <person name="Crawford R.J."/>
            <person name="Sawabe T."/>
        </authorList>
    </citation>
    <scope>NUCLEOTIDE SEQUENCE [LARGE SCALE GENOMIC DNA]</scope>
    <source>
        <strain evidence="2 3">A3d10</strain>
    </source>
</reference>
<dbReference type="RefSeq" id="WP_041340620.1">
    <property type="nucleotide sequence ID" value="NZ_CP007151.1"/>
</dbReference>
<dbReference type="AlphaFoldDB" id="W5YMF0"/>
<dbReference type="Proteomes" id="UP000061489">
    <property type="component" value="Chromosome"/>
</dbReference>
<name>W5YMF0_9GAMM</name>
<keyword evidence="1" id="KW-0732">Signal</keyword>
<gene>
    <name evidence="2" type="ORF">AU14_10355</name>
</gene>
<keyword evidence="3" id="KW-1185">Reference proteome</keyword>
<evidence type="ECO:0000256" key="1">
    <source>
        <dbReference type="SAM" id="SignalP"/>
    </source>
</evidence>
<dbReference type="EMBL" id="CP007151">
    <property type="protein sequence ID" value="AHI30084.1"/>
    <property type="molecule type" value="Genomic_DNA"/>
</dbReference>
<proteinExistence type="predicted"/>